<dbReference type="GO" id="GO:0009986">
    <property type="term" value="C:cell surface"/>
    <property type="evidence" value="ECO:0007669"/>
    <property type="project" value="TreeGrafter"/>
</dbReference>
<keyword evidence="18" id="KW-1185">Reference proteome</keyword>
<sequence length="397" mass="43407">MSTSSFPPYEKPATRNGRKKWIVFGALAALIALAVVGVAVGVSVSKKKDNDKSAQAAIQATDGGNSNNNNGNNNNNSNNPPSTPNGQPTTDPSVFEKDPNLFKSFYGMAYTPENSQLPNCGNNLEAVIKDIQLMSQLTNRLRLYGADCNQAELVMEAIKQTKVNMQVYLGNYPVPNDNNAAYIRQRDAIKAVIEKYGTEHIAGITVGNEFMLNYLVQNGGTQANSPIGDQGAAILIPNIQDTRDMLKGMNLNKNIPVGNSDAGSFFNNHVFEAIDYGMANVHAWFAHVGIEDAAQWTMTFFQQQDVDVANTFPNKPQMTIAETATANNGPADASEANLQIFLDTFVCQANQAGIGYFFFELFDEKWKDVEFGGVEGWWGLFHGNRTLKNIKIPNCPL</sequence>
<comment type="catalytic activity">
    <reaction evidence="1">
        <text>Hydrolysis of (1-&gt;3)-beta-D-glucosidic linkages in (1-&gt;3)-beta-D-glucans.</text>
        <dbReference type="EC" id="3.2.1.39"/>
    </reaction>
</comment>
<keyword evidence="11" id="KW-0624">Polysaccharide degradation</keyword>
<evidence type="ECO:0000256" key="15">
    <source>
        <dbReference type="SAM" id="MobiDB-lite"/>
    </source>
</evidence>
<dbReference type="AlphaFoldDB" id="A0A2A9NPM2"/>
<dbReference type="PANTHER" id="PTHR16631">
    <property type="entry name" value="GLUCAN 1,3-BETA-GLUCOSIDASE"/>
    <property type="match status" value="1"/>
</dbReference>
<comment type="function">
    <text evidence="12">Glucanases play a role in cell expansion during growth, in cell-cell fusion during mating, and in spore release during sporulation. This enzyme may be involved in beta-glucan degradation. Active on laminarin and lichenan.</text>
</comment>
<evidence type="ECO:0000256" key="4">
    <source>
        <dbReference type="ARBA" id="ARBA00012780"/>
    </source>
</evidence>
<evidence type="ECO:0000313" key="18">
    <source>
        <dbReference type="Proteomes" id="UP000242287"/>
    </source>
</evidence>
<evidence type="ECO:0000256" key="7">
    <source>
        <dbReference type="ARBA" id="ARBA00023136"/>
    </source>
</evidence>
<comment type="similarity">
    <text evidence="3">Belongs to the glycosyl hydrolase 17 family.</text>
</comment>
<evidence type="ECO:0000256" key="16">
    <source>
        <dbReference type="SAM" id="Phobius"/>
    </source>
</evidence>
<evidence type="ECO:0000256" key="14">
    <source>
        <dbReference type="ARBA" id="ARBA00043078"/>
    </source>
</evidence>
<evidence type="ECO:0000256" key="1">
    <source>
        <dbReference type="ARBA" id="ARBA00000382"/>
    </source>
</evidence>
<feature type="region of interest" description="Disordered" evidence="15">
    <location>
        <begin position="49"/>
        <end position="95"/>
    </location>
</feature>
<feature type="transmembrane region" description="Helical" evidence="16">
    <location>
        <begin position="21"/>
        <end position="44"/>
    </location>
</feature>
<evidence type="ECO:0000256" key="8">
    <source>
        <dbReference type="ARBA" id="ARBA00023180"/>
    </source>
</evidence>
<evidence type="ECO:0000256" key="3">
    <source>
        <dbReference type="ARBA" id="ARBA00008773"/>
    </source>
</evidence>
<dbReference type="EMBL" id="KZ301976">
    <property type="protein sequence ID" value="PFH52935.1"/>
    <property type="molecule type" value="Genomic_DNA"/>
</dbReference>
<evidence type="ECO:0000256" key="12">
    <source>
        <dbReference type="ARBA" id="ARBA00037649"/>
    </source>
</evidence>
<dbReference type="GO" id="GO:0071555">
    <property type="term" value="P:cell wall organization"/>
    <property type="evidence" value="ECO:0007669"/>
    <property type="project" value="UniProtKB-KW"/>
</dbReference>
<evidence type="ECO:0000256" key="13">
    <source>
        <dbReference type="ARBA" id="ARBA00042373"/>
    </source>
</evidence>
<evidence type="ECO:0000313" key="17">
    <source>
        <dbReference type="EMBL" id="PFH52935.1"/>
    </source>
</evidence>
<keyword evidence="7 16" id="KW-0472">Membrane</keyword>
<keyword evidence="9" id="KW-0119">Carbohydrate metabolism</keyword>
<dbReference type="PANTHER" id="PTHR16631:SF17">
    <property type="entry name" value="GLUCAN ENDO-1,3-BETA-GLUCOSIDASE BTGC"/>
    <property type="match status" value="1"/>
</dbReference>
<evidence type="ECO:0000256" key="9">
    <source>
        <dbReference type="ARBA" id="ARBA00023277"/>
    </source>
</evidence>
<keyword evidence="16" id="KW-0812">Transmembrane</keyword>
<dbReference type="GO" id="GO:0005886">
    <property type="term" value="C:plasma membrane"/>
    <property type="evidence" value="ECO:0007669"/>
    <property type="project" value="UniProtKB-SubCell"/>
</dbReference>
<evidence type="ECO:0000256" key="10">
    <source>
        <dbReference type="ARBA" id="ARBA00023316"/>
    </source>
</evidence>
<dbReference type="Gene3D" id="3.20.20.80">
    <property type="entry name" value="Glycosidases"/>
    <property type="match status" value="2"/>
</dbReference>
<accession>A0A2A9NPM2</accession>
<name>A0A2A9NPM2_9AGAR</name>
<comment type="subcellular location">
    <subcellularLocation>
        <location evidence="2">Cell membrane</location>
        <topology evidence="2">Single-pass type II membrane protein</topology>
    </subcellularLocation>
</comment>
<protein>
    <recommendedName>
        <fullName evidence="4">glucan endo-1,3-beta-D-glucosidase</fullName>
        <ecNumber evidence="4">3.2.1.39</ecNumber>
    </recommendedName>
    <alternativeName>
        <fullName evidence="14">Endo-1,3-beta-glucanase btgC</fullName>
    </alternativeName>
    <alternativeName>
        <fullName evidence="13">Laminarinase btgC</fullName>
    </alternativeName>
</protein>
<keyword evidence="10" id="KW-0961">Cell wall biogenesis/degradation</keyword>
<dbReference type="GO" id="GO:0000272">
    <property type="term" value="P:polysaccharide catabolic process"/>
    <property type="evidence" value="ECO:0007669"/>
    <property type="project" value="UniProtKB-KW"/>
</dbReference>
<keyword evidence="5" id="KW-1003">Cell membrane</keyword>
<evidence type="ECO:0000256" key="11">
    <source>
        <dbReference type="ARBA" id="ARBA00023326"/>
    </source>
</evidence>
<evidence type="ECO:0000256" key="5">
    <source>
        <dbReference type="ARBA" id="ARBA00022475"/>
    </source>
</evidence>
<evidence type="ECO:0000256" key="6">
    <source>
        <dbReference type="ARBA" id="ARBA00022801"/>
    </source>
</evidence>
<gene>
    <name evidence="17" type="ORF">AMATHDRAFT_73767</name>
</gene>
<keyword evidence="8" id="KW-0325">Glycoprotein</keyword>
<dbReference type="InterPro" id="IPR017853">
    <property type="entry name" value="GH"/>
</dbReference>
<organism evidence="17 18">
    <name type="scientific">Amanita thiersii Skay4041</name>
    <dbReference type="NCBI Taxonomy" id="703135"/>
    <lineage>
        <taxon>Eukaryota</taxon>
        <taxon>Fungi</taxon>
        <taxon>Dikarya</taxon>
        <taxon>Basidiomycota</taxon>
        <taxon>Agaricomycotina</taxon>
        <taxon>Agaricomycetes</taxon>
        <taxon>Agaricomycetidae</taxon>
        <taxon>Agaricales</taxon>
        <taxon>Pluteineae</taxon>
        <taxon>Amanitaceae</taxon>
        <taxon>Amanita</taxon>
    </lineage>
</organism>
<dbReference type="GO" id="GO:0042973">
    <property type="term" value="F:glucan endo-1,3-beta-D-glucosidase activity"/>
    <property type="evidence" value="ECO:0007669"/>
    <property type="project" value="UniProtKB-EC"/>
</dbReference>
<reference evidence="17 18" key="1">
    <citation type="submission" date="2014-02" db="EMBL/GenBank/DDBJ databases">
        <title>Transposable element dynamics among asymbiotic and ectomycorrhizal Amanita fungi.</title>
        <authorList>
            <consortium name="DOE Joint Genome Institute"/>
            <person name="Hess J."/>
            <person name="Skrede I."/>
            <person name="Wolfe B."/>
            <person name="LaButti K."/>
            <person name="Ohm R.A."/>
            <person name="Grigoriev I.V."/>
            <person name="Pringle A."/>
        </authorList>
    </citation>
    <scope>NUCLEOTIDE SEQUENCE [LARGE SCALE GENOMIC DNA]</scope>
    <source>
        <strain evidence="17 18">SKay4041</strain>
    </source>
</reference>
<evidence type="ECO:0000256" key="2">
    <source>
        <dbReference type="ARBA" id="ARBA00004401"/>
    </source>
</evidence>
<dbReference type="EC" id="3.2.1.39" evidence="4"/>
<dbReference type="InterPro" id="IPR050732">
    <property type="entry name" value="Beta-glucan_modifiers"/>
</dbReference>
<dbReference type="GO" id="GO:0005576">
    <property type="term" value="C:extracellular region"/>
    <property type="evidence" value="ECO:0007669"/>
    <property type="project" value="TreeGrafter"/>
</dbReference>
<proteinExistence type="inferred from homology"/>
<dbReference type="Proteomes" id="UP000242287">
    <property type="component" value="Unassembled WGS sequence"/>
</dbReference>
<dbReference type="SUPFAM" id="SSF51445">
    <property type="entry name" value="(Trans)glycosidases"/>
    <property type="match status" value="1"/>
</dbReference>
<keyword evidence="16" id="KW-1133">Transmembrane helix</keyword>
<keyword evidence="6 17" id="KW-0378">Hydrolase</keyword>
<feature type="compositionally biased region" description="Low complexity" evidence="15">
    <location>
        <begin position="63"/>
        <end position="90"/>
    </location>
</feature>
<dbReference type="OrthoDB" id="68336at2759"/>
<dbReference type="STRING" id="703135.A0A2A9NPM2"/>
<dbReference type="GO" id="GO:0009277">
    <property type="term" value="C:fungal-type cell wall"/>
    <property type="evidence" value="ECO:0007669"/>
    <property type="project" value="TreeGrafter"/>
</dbReference>